<proteinExistence type="inferred from homology"/>
<accession>A0A5C4SD73</accession>
<keyword evidence="10" id="KW-1185">Reference proteome</keyword>
<dbReference type="GO" id="GO:0005764">
    <property type="term" value="C:lysosome"/>
    <property type="evidence" value="ECO:0007669"/>
    <property type="project" value="TreeGrafter"/>
</dbReference>
<dbReference type="Gene3D" id="2.60.40.1180">
    <property type="entry name" value="Golgi alpha-mannosidase II"/>
    <property type="match status" value="1"/>
</dbReference>
<evidence type="ECO:0000259" key="8">
    <source>
        <dbReference type="Pfam" id="PF16757"/>
    </source>
</evidence>
<feature type="domain" description="Glycoside hydrolase family 29 N-terminal" evidence="7">
    <location>
        <begin position="29"/>
        <end position="354"/>
    </location>
</feature>
<evidence type="ECO:0000313" key="9">
    <source>
        <dbReference type="EMBL" id="TNJ41502.1"/>
    </source>
</evidence>
<feature type="domain" description="Alpha-L-fucosidase C-terminal" evidence="8">
    <location>
        <begin position="454"/>
        <end position="535"/>
    </location>
</feature>
<dbReference type="GO" id="GO:0006004">
    <property type="term" value="P:fucose metabolic process"/>
    <property type="evidence" value="ECO:0007669"/>
    <property type="project" value="InterPro"/>
</dbReference>
<organism evidence="9 10">
    <name type="scientific">Allotamlana fucoidanivorans</name>
    <dbReference type="NCBI Taxonomy" id="2583814"/>
    <lineage>
        <taxon>Bacteria</taxon>
        <taxon>Pseudomonadati</taxon>
        <taxon>Bacteroidota</taxon>
        <taxon>Flavobacteriia</taxon>
        <taxon>Flavobacteriales</taxon>
        <taxon>Flavobacteriaceae</taxon>
        <taxon>Allotamlana</taxon>
    </lineage>
</organism>
<dbReference type="GO" id="GO:0004560">
    <property type="term" value="F:alpha-L-fucosidase activity"/>
    <property type="evidence" value="ECO:0007669"/>
    <property type="project" value="InterPro"/>
</dbReference>
<dbReference type="RefSeq" id="WP_139698757.1">
    <property type="nucleotide sequence ID" value="NZ_CP074074.1"/>
</dbReference>
<reference evidence="9 10" key="1">
    <citation type="submission" date="2019-05" db="EMBL/GenBank/DDBJ databases">
        <title>Tamlana fucoidanivorans sp. nov., isolated from the surface of algae collected from Fujian province in China.</title>
        <authorList>
            <person name="Li J."/>
        </authorList>
    </citation>
    <scope>NUCLEOTIDE SEQUENCE [LARGE SCALE GENOMIC DNA]</scope>
    <source>
        <strain evidence="9 10">CW2-9</strain>
    </source>
</reference>
<dbReference type="PIRSF" id="PIRSF001092">
    <property type="entry name" value="Alpha-L-fucosidase"/>
    <property type="match status" value="1"/>
</dbReference>
<feature type="domain" description="Glycoside hydrolase family 29 N-terminal" evidence="7">
    <location>
        <begin position="374"/>
        <end position="423"/>
    </location>
</feature>
<evidence type="ECO:0000256" key="6">
    <source>
        <dbReference type="ARBA" id="ARBA00023295"/>
    </source>
</evidence>
<evidence type="ECO:0000313" key="10">
    <source>
        <dbReference type="Proteomes" id="UP000308713"/>
    </source>
</evidence>
<evidence type="ECO:0000256" key="2">
    <source>
        <dbReference type="ARBA" id="ARBA00007951"/>
    </source>
</evidence>
<dbReference type="PANTHER" id="PTHR10030">
    <property type="entry name" value="ALPHA-L-FUCOSIDASE"/>
    <property type="match status" value="1"/>
</dbReference>
<dbReference type="PANTHER" id="PTHR10030:SF37">
    <property type="entry name" value="ALPHA-L-FUCOSIDASE-RELATED"/>
    <property type="match status" value="1"/>
</dbReference>
<comment type="function">
    <text evidence="1">Alpha-L-fucosidase is responsible for hydrolyzing the alpha-1,6-linked fucose joined to the reducing-end N-acetylglucosamine of the carbohydrate moieties of glycoproteins.</text>
</comment>
<protein>
    <recommendedName>
        <fullName evidence="3">alpha-L-fucosidase</fullName>
        <ecNumber evidence="3">3.2.1.51</ecNumber>
    </recommendedName>
</protein>
<dbReference type="InterPro" id="IPR016286">
    <property type="entry name" value="FUC_metazoa-typ"/>
</dbReference>
<evidence type="ECO:0000259" key="7">
    <source>
        <dbReference type="Pfam" id="PF01120"/>
    </source>
</evidence>
<dbReference type="InterPro" id="IPR031919">
    <property type="entry name" value="Fucosidase_C"/>
</dbReference>
<evidence type="ECO:0000256" key="5">
    <source>
        <dbReference type="ARBA" id="ARBA00022801"/>
    </source>
</evidence>
<keyword evidence="5" id="KW-0378">Hydrolase</keyword>
<dbReference type="InterPro" id="IPR013780">
    <property type="entry name" value="Glyco_hydro_b"/>
</dbReference>
<dbReference type="OrthoDB" id="1095333at2"/>
<dbReference type="Pfam" id="PF01120">
    <property type="entry name" value="Alpha_L_fucos"/>
    <property type="match status" value="2"/>
</dbReference>
<dbReference type="SMART" id="SM00812">
    <property type="entry name" value="Alpha_L_fucos"/>
    <property type="match status" value="1"/>
</dbReference>
<gene>
    <name evidence="9" type="ORF">FGF67_15930</name>
</gene>
<dbReference type="Gene3D" id="3.20.20.80">
    <property type="entry name" value="Glycosidases"/>
    <property type="match status" value="1"/>
</dbReference>
<keyword evidence="6" id="KW-0326">Glycosidase</keyword>
<dbReference type="GO" id="GO:0016139">
    <property type="term" value="P:glycoside catabolic process"/>
    <property type="evidence" value="ECO:0007669"/>
    <property type="project" value="TreeGrafter"/>
</dbReference>
<dbReference type="EC" id="3.2.1.51" evidence="3"/>
<comment type="similarity">
    <text evidence="2">Belongs to the glycosyl hydrolase 29 family.</text>
</comment>
<evidence type="ECO:0000256" key="1">
    <source>
        <dbReference type="ARBA" id="ARBA00004071"/>
    </source>
</evidence>
<dbReference type="InterPro" id="IPR057739">
    <property type="entry name" value="Glyco_hydro_29_N"/>
</dbReference>
<dbReference type="SUPFAM" id="SSF51445">
    <property type="entry name" value="(Trans)glycosidases"/>
    <property type="match status" value="1"/>
</dbReference>
<keyword evidence="4" id="KW-0732">Signal</keyword>
<dbReference type="InterPro" id="IPR000933">
    <property type="entry name" value="Glyco_hydro_29"/>
</dbReference>
<comment type="caution">
    <text evidence="9">The sequence shown here is derived from an EMBL/GenBank/DDBJ whole genome shotgun (WGS) entry which is preliminary data.</text>
</comment>
<sequence length="541" mass="62416">MFSRHSYLKRIFLAYLALGAFFLLFGARDIEAQEKEFLPNFESLKQYECPEWFRDAKFGIFLHWGLNSVPGYNGHYGRYMYWQEKPEVVEGTGWNEGGADVYQHHLNTYGHPTEFGYKDFIPLWRAEKFDAEELAAFFKKIGAKYIVPMAVHHDNFDNWNSKHHRWNAVNMGPKRDIIGEWQKACKDHELKFGVSSHFNGGHENIFFQGKADTSGPKKGWPYDTVDSEFQDFYHKRTSDRKKIAPEFGEQFLLRHLDLIDSYNPDLLYFDGGLPYGENGLKVAAHFYNTNLKNSGGETNGVLNLKRDFPERTATLDIEKGQADKLRELPWQTDTTINEGWFYLGDEKSSKYTKHKKPLYQEDGRLAHPGLRMTAGLVIDNLVDIVSKNGNLLLNVGQRSDGSIDEVFINELEKVGNWLSLNGEAIYGTRPWITYGEGPTKIETGFDTEPLKEWSSEDIRFTTKDNTLYAIALDWPIEKTTTIKSLSSNQSRLKEINSVELIGFKRKLKWKRNTEGLVISLPKKKIGNYAFVFKIETKDEVD</sequence>
<dbReference type="EMBL" id="VDCS01000019">
    <property type="protein sequence ID" value="TNJ41502.1"/>
    <property type="molecule type" value="Genomic_DNA"/>
</dbReference>
<evidence type="ECO:0000256" key="4">
    <source>
        <dbReference type="ARBA" id="ARBA00022729"/>
    </source>
</evidence>
<dbReference type="Pfam" id="PF16757">
    <property type="entry name" value="Fucosidase_C"/>
    <property type="match status" value="1"/>
</dbReference>
<dbReference type="InterPro" id="IPR017853">
    <property type="entry name" value="GH"/>
</dbReference>
<evidence type="ECO:0000256" key="3">
    <source>
        <dbReference type="ARBA" id="ARBA00012662"/>
    </source>
</evidence>
<dbReference type="Proteomes" id="UP000308713">
    <property type="component" value="Unassembled WGS sequence"/>
</dbReference>
<name>A0A5C4SD73_9FLAO</name>
<dbReference type="AlphaFoldDB" id="A0A5C4SD73"/>